<keyword evidence="3" id="KW-0472">Membrane</keyword>
<evidence type="ECO:0000256" key="1">
    <source>
        <dbReference type="ARBA" id="ARBA00022729"/>
    </source>
</evidence>
<dbReference type="NCBIfam" id="NF033679">
    <property type="entry name" value="DNRLRE_dom"/>
    <property type="match status" value="1"/>
</dbReference>
<sequence length="1077" mass="114055">MDASKASDTTGSAPAHKELPSHTPEVTKRKSIRRGYAVLAGLLAGTLAVSLGIHLTAHEPERAAPSPVQEEQSPLSLSDAVREAKRTGKDVEIVAERTANSTTWARPDGLMRTRVHSDTFRAKVGSEWKKVDTTLRRVENGYAPRAVNAPLVFSAGTSTTSGRASRAASRPPIRTVASGTDDGRTWSELVRLTVDGHDLVVSWPGPLPAPVVDGSRALYENVRPGIDLLLTARDGGYSHVLVVRTREAADDPVLTDLDYRLSSPTLSFTLNEGSDVVSARDASGQEVAAAPTPYLWDSAGTVKKTVGEAQPDPDPSTGDTALALPGLAGPQPGSHESALGATLGDDGLLDLAVDARALKDPDTVYPVFIDPSFKSRKKNWTLLYAKAPSSSFYNGQNFNEGTNEARVGYEATTGGLSRSVFTFEYPSTMHGVAVKSSTVRFWQTYSWSCSARQYNIHLTSAISSTTTWNNFQGAAWGRVVGSVSNGNGYKSDSCPDQWTAIRIDSAAQDAANKKWPTITLGLRAANESDTSAWKKFMANGELSPYIETVYNRTPDEPQQRNMTSVPGGVCDTTSPPVTIGKSDITFNATGSDPDGNLKYVHLKVWPTGYPDTPVWDADMAPTSNGAISKRIPWGSFTGGKTYSWSAWTKDTEGAVSGYGPAGTSAFCQFTVDHTAPGSPTVSSPEFPPPGKDLNEWSTVPFGTAGNFTISSTDTSVVKYEYAFNGGTYSTNPPLATTSGGPVTKSLKPPMTGINFLYAWAVDAAGNRSPTPAKYAFYVTPRKVLDPPGDLSGDGTPDVLAIDTAGKLRNYPTEPAGDVHIHMPAAYDSKGPLGEGHWADLATQTPALISHWGDWYPGDGVNDIVARMPDGKLYLYPGDGYGTFNVEERLDLLLPPGAPDPATLTQIVSTTDITGDGLPDLFARAGTQLWAFSGYTGGSFKEARMLAATGWDNRDIVTVADITGDGVADLLARTEETGRGLVLRHGKAAAGGGVDLNSLATAAASGTGREEVYGTGGWNRASMAMVMGAPDANGDSIPDLWAVSATDGYIRFYPGGRTSHGTPTVVGTGGWNLLLALG</sequence>
<feature type="compositionally biased region" description="Basic and acidic residues" evidence="2">
    <location>
        <begin position="15"/>
        <end position="28"/>
    </location>
</feature>
<dbReference type="Pfam" id="PF13517">
    <property type="entry name" value="FG-GAP_3"/>
    <property type="match status" value="1"/>
</dbReference>
<comment type="caution">
    <text evidence="4">The sequence shown here is derived from an EMBL/GenBank/DDBJ whole genome shotgun (WGS) entry which is preliminary data.</text>
</comment>
<evidence type="ECO:0000256" key="3">
    <source>
        <dbReference type="SAM" id="Phobius"/>
    </source>
</evidence>
<keyword evidence="1" id="KW-0732">Signal</keyword>
<dbReference type="InterPro" id="IPR013517">
    <property type="entry name" value="FG-GAP"/>
</dbReference>
<keyword evidence="5" id="KW-1185">Reference proteome</keyword>
<dbReference type="SUPFAM" id="SSF69318">
    <property type="entry name" value="Integrin alpha N-terminal domain"/>
    <property type="match status" value="1"/>
</dbReference>
<gene>
    <name evidence="4" type="ORF">GCM10010305_34940</name>
</gene>
<dbReference type="AlphaFoldDB" id="A0A918T4D2"/>
<evidence type="ECO:0000313" key="4">
    <source>
        <dbReference type="EMBL" id="GHA88334.1"/>
    </source>
</evidence>
<evidence type="ECO:0008006" key="6">
    <source>
        <dbReference type="Google" id="ProtNLM"/>
    </source>
</evidence>
<feature type="region of interest" description="Disordered" evidence="2">
    <location>
        <begin position="554"/>
        <end position="576"/>
    </location>
</feature>
<feature type="region of interest" description="Disordered" evidence="2">
    <location>
        <begin position="1"/>
        <end position="29"/>
    </location>
</feature>
<feature type="compositionally biased region" description="Polar residues" evidence="2">
    <location>
        <begin position="1"/>
        <end position="12"/>
    </location>
</feature>
<feature type="compositionally biased region" description="Low complexity" evidence="2">
    <location>
        <begin position="157"/>
        <end position="170"/>
    </location>
</feature>
<reference evidence="4" key="2">
    <citation type="submission" date="2020-09" db="EMBL/GenBank/DDBJ databases">
        <authorList>
            <person name="Sun Q."/>
            <person name="Ohkuma M."/>
        </authorList>
    </citation>
    <scope>NUCLEOTIDE SEQUENCE</scope>
    <source>
        <strain evidence="4">JCM 4518</strain>
    </source>
</reference>
<keyword evidence="3" id="KW-0812">Transmembrane</keyword>
<evidence type="ECO:0000256" key="2">
    <source>
        <dbReference type="SAM" id="MobiDB-lite"/>
    </source>
</evidence>
<protein>
    <recommendedName>
        <fullName evidence="6">VCBS repeat-containing protein</fullName>
    </recommendedName>
</protein>
<reference evidence="4" key="1">
    <citation type="journal article" date="2014" name="Int. J. Syst. Evol. Microbiol.">
        <title>Complete genome sequence of Corynebacterium casei LMG S-19264T (=DSM 44701T), isolated from a smear-ripened cheese.</title>
        <authorList>
            <consortium name="US DOE Joint Genome Institute (JGI-PGF)"/>
            <person name="Walter F."/>
            <person name="Albersmeier A."/>
            <person name="Kalinowski J."/>
            <person name="Ruckert C."/>
        </authorList>
    </citation>
    <scope>NUCLEOTIDE SEQUENCE</scope>
    <source>
        <strain evidence="4">JCM 4518</strain>
    </source>
</reference>
<keyword evidence="3" id="KW-1133">Transmembrane helix</keyword>
<feature type="region of interest" description="Disordered" evidence="2">
    <location>
        <begin position="306"/>
        <end position="341"/>
    </location>
</feature>
<accession>A0A918T4D2</accession>
<name>A0A918T4D2_9ACTN</name>
<proteinExistence type="predicted"/>
<dbReference type="InterPro" id="IPR028994">
    <property type="entry name" value="Integrin_alpha_N"/>
</dbReference>
<organism evidence="4 5">
    <name type="scientific">Streptomyces termitum</name>
    <dbReference type="NCBI Taxonomy" id="67368"/>
    <lineage>
        <taxon>Bacteria</taxon>
        <taxon>Bacillati</taxon>
        <taxon>Actinomycetota</taxon>
        <taxon>Actinomycetes</taxon>
        <taxon>Kitasatosporales</taxon>
        <taxon>Streptomycetaceae</taxon>
        <taxon>Streptomyces</taxon>
    </lineage>
</organism>
<dbReference type="Proteomes" id="UP000644020">
    <property type="component" value="Unassembled WGS sequence"/>
</dbReference>
<evidence type="ECO:0000313" key="5">
    <source>
        <dbReference type="Proteomes" id="UP000644020"/>
    </source>
</evidence>
<feature type="region of interest" description="Disordered" evidence="2">
    <location>
        <begin position="157"/>
        <end position="180"/>
    </location>
</feature>
<dbReference type="EMBL" id="BMUL01000008">
    <property type="protein sequence ID" value="GHA88334.1"/>
    <property type="molecule type" value="Genomic_DNA"/>
</dbReference>
<feature type="transmembrane region" description="Helical" evidence="3">
    <location>
        <begin position="36"/>
        <end position="57"/>
    </location>
</feature>